<dbReference type="GO" id="GO:0006355">
    <property type="term" value="P:regulation of DNA-templated transcription"/>
    <property type="evidence" value="ECO:0007669"/>
    <property type="project" value="InterPro"/>
</dbReference>
<gene>
    <name evidence="2" type="ORF">NE237_012724</name>
</gene>
<dbReference type="EMBL" id="JAMYWD010000011">
    <property type="protein sequence ID" value="KAJ4955941.1"/>
    <property type="molecule type" value="Genomic_DNA"/>
</dbReference>
<evidence type="ECO:0000256" key="1">
    <source>
        <dbReference type="SAM" id="MobiDB-lite"/>
    </source>
</evidence>
<accession>A0A9Q0GXB8</accession>
<dbReference type="Pfam" id="PF07818">
    <property type="entry name" value="HCNGP"/>
    <property type="match status" value="1"/>
</dbReference>
<feature type="region of interest" description="Disordered" evidence="1">
    <location>
        <begin position="408"/>
        <end position="429"/>
    </location>
</feature>
<evidence type="ECO:0000313" key="2">
    <source>
        <dbReference type="EMBL" id="KAJ4955941.1"/>
    </source>
</evidence>
<feature type="compositionally biased region" description="Basic and acidic residues" evidence="1">
    <location>
        <begin position="355"/>
        <end position="373"/>
    </location>
</feature>
<feature type="region of interest" description="Disordered" evidence="1">
    <location>
        <begin position="1"/>
        <end position="109"/>
    </location>
</feature>
<evidence type="ECO:0000313" key="3">
    <source>
        <dbReference type="Proteomes" id="UP001141806"/>
    </source>
</evidence>
<dbReference type="Proteomes" id="UP001141806">
    <property type="component" value="Unassembled WGS sequence"/>
</dbReference>
<feature type="compositionally biased region" description="Basic and acidic residues" evidence="1">
    <location>
        <begin position="411"/>
        <end position="429"/>
    </location>
</feature>
<feature type="compositionally biased region" description="Acidic residues" evidence="1">
    <location>
        <begin position="18"/>
        <end position="30"/>
    </location>
</feature>
<organism evidence="2 3">
    <name type="scientific">Protea cynaroides</name>
    <dbReference type="NCBI Taxonomy" id="273540"/>
    <lineage>
        <taxon>Eukaryota</taxon>
        <taxon>Viridiplantae</taxon>
        <taxon>Streptophyta</taxon>
        <taxon>Embryophyta</taxon>
        <taxon>Tracheophyta</taxon>
        <taxon>Spermatophyta</taxon>
        <taxon>Magnoliopsida</taxon>
        <taxon>Proteales</taxon>
        <taxon>Proteaceae</taxon>
        <taxon>Protea</taxon>
    </lineage>
</organism>
<dbReference type="InterPro" id="IPR012479">
    <property type="entry name" value="SAP30BP"/>
</dbReference>
<dbReference type="GO" id="GO:0005634">
    <property type="term" value="C:nucleus"/>
    <property type="evidence" value="ECO:0007669"/>
    <property type="project" value="TreeGrafter"/>
</dbReference>
<sequence>MASKRKESEGIALLSMYNDEDEDMDDVDGAEDNRENAINNDAVASDSAPEDTPQQFQSQTSLPTEDSTPKSDSFASLTLQQPQVSLKSPPLVPQPPPSSAPFSDAQRTRKGTLTIVDYAHDEATMSPEAEEGEIVSAGHFMFSEELQTANGDFQETTLQGIVQILTTDTQTTPPQPSEQTAPLQSDNSILINGSRINSEDAGVEEAIMVSTEVQRDADPMDKFLPPPPKAKCSDQLQEKIIKYLAYKRAGKSFNAEVRNRKDYRNPDFLLHAVRYQEIDQMGSCFSKEVFDPHGYDKSDYYFELEADMRREMERKEQGGRKNQKGEFISGGTQPGTVTAGLKINVPIPGNASDALARDRQNKKSKWDKVDGEQRNPLLPGGQDTVSTAGVHAALLSAANLGAGYTAFAQQRRKEAEEKKSSEKKLERRS</sequence>
<keyword evidence="3" id="KW-1185">Reference proteome</keyword>
<evidence type="ECO:0008006" key="4">
    <source>
        <dbReference type="Google" id="ProtNLM"/>
    </source>
</evidence>
<dbReference type="PANTHER" id="PTHR13464">
    <property type="entry name" value="TRANSCRIPTIONAL REGULATOR PROTEIN HCNGP"/>
    <property type="match status" value="1"/>
</dbReference>
<dbReference type="PANTHER" id="PTHR13464:SF0">
    <property type="entry name" value="SAP30-BINDING PROTEIN"/>
    <property type="match status" value="1"/>
</dbReference>
<protein>
    <recommendedName>
        <fullName evidence="4">SAP30-binding protein</fullName>
    </recommendedName>
</protein>
<name>A0A9Q0GXB8_9MAGN</name>
<feature type="compositionally biased region" description="Pro residues" evidence="1">
    <location>
        <begin position="90"/>
        <end position="99"/>
    </location>
</feature>
<feature type="region of interest" description="Disordered" evidence="1">
    <location>
        <begin position="313"/>
        <end position="383"/>
    </location>
</feature>
<feature type="compositionally biased region" description="Polar residues" evidence="1">
    <location>
        <begin position="52"/>
        <end position="84"/>
    </location>
</feature>
<dbReference type="OrthoDB" id="1714508at2759"/>
<dbReference type="AlphaFoldDB" id="A0A9Q0GXB8"/>
<comment type="caution">
    <text evidence="2">The sequence shown here is derived from an EMBL/GenBank/DDBJ whole genome shotgun (WGS) entry which is preliminary data.</text>
</comment>
<reference evidence="2" key="1">
    <citation type="journal article" date="2023" name="Plant J.">
        <title>The genome of the king protea, Protea cynaroides.</title>
        <authorList>
            <person name="Chang J."/>
            <person name="Duong T.A."/>
            <person name="Schoeman C."/>
            <person name="Ma X."/>
            <person name="Roodt D."/>
            <person name="Barker N."/>
            <person name="Li Z."/>
            <person name="Van de Peer Y."/>
            <person name="Mizrachi E."/>
        </authorList>
    </citation>
    <scope>NUCLEOTIDE SEQUENCE</scope>
    <source>
        <tissue evidence="2">Young leaves</tissue>
    </source>
</reference>
<proteinExistence type="predicted"/>